<reference evidence="2 3" key="1">
    <citation type="submission" date="2019-07" db="EMBL/GenBank/DDBJ databases">
        <title>Whole genome shotgun sequence of Brevifollis gellanilyticus NBRC 108608.</title>
        <authorList>
            <person name="Hosoyama A."/>
            <person name="Uohara A."/>
            <person name="Ohji S."/>
            <person name="Ichikawa N."/>
        </authorList>
    </citation>
    <scope>NUCLEOTIDE SEQUENCE [LARGE SCALE GENOMIC DNA]</scope>
    <source>
        <strain evidence="2 3">NBRC 108608</strain>
    </source>
</reference>
<dbReference type="Pfam" id="PF16798">
    <property type="entry name" value="DUF5069"/>
    <property type="match status" value="1"/>
</dbReference>
<proteinExistence type="predicted"/>
<evidence type="ECO:0000313" key="3">
    <source>
        <dbReference type="Proteomes" id="UP000321577"/>
    </source>
</evidence>
<keyword evidence="3" id="KW-1185">Reference proteome</keyword>
<feature type="domain" description="DUF5069" evidence="1">
    <location>
        <begin position="7"/>
        <end position="142"/>
    </location>
</feature>
<protein>
    <recommendedName>
        <fullName evidence="1">DUF5069 domain-containing protein</fullName>
    </recommendedName>
</protein>
<dbReference type="AlphaFoldDB" id="A0A512M8A6"/>
<dbReference type="Proteomes" id="UP000321577">
    <property type="component" value="Unassembled WGS sequence"/>
</dbReference>
<dbReference type="OrthoDB" id="9800332at2"/>
<accession>A0A512M8A6</accession>
<evidence type="ECO:0000313" key="2">
    <source>
        <dbReference type="EMBL" id="GEP42966.1"/>
    </source>
</evidence>
<evidence type="ECO:0000259" key="1">
    <source>
        <dbReference type="Pfam" id="PF16798"/>
    </source>
</evidence>
<dbReference type="InterPro" id="IPR031849">
    <property type="entry name" value="DUF5069"/>
</dbReference>
<dbReference type="EMBL" id="BKAG01000013">
    <property type="protein sequence ID" value="GEP42966.1"/>
    <property type="molecule type" value="Genomic_DNA"/>
</dbReference>
<dbReference type="RefSeq" id="WP_146850545.1">
    <property type="nucleotide sequence ID" value="NZ_BKAG01000013.1"/>
</dbReference>
<name>A0A512M8A6_9BACT</name>
<gene>
    <name evidence="2" type="ORF">BGE01nite_22570</name>
</gene>
<sequence length="153" mass="17490">MPHVPGLRSVYAKTGRLIYFGRMLDKIRLHAVGQLPEDYHAQLGDAQFYTLDGRCCRFLGVPYAQVRERTLQGGSDEEILAWVHTGGKERTDEECHVWNRFIAKLGWRDERSAVLPQRILDSGLTGKPIETLIDHIEYDEGRDPVADRAWEGI</sequence>
<comment type="caution">
    <text evidence="2">The sequence shown here is derived from an EMBL/GenBank/DDBJ whole genome shotgun (WGS) entry which is preliminary data.</text>
</comment>
<organism evidence="2 3">
    <name type="scientific">Brevifollis gellanilyticus</name>
    <dbReference type="NCBI Taxonomy" id="748831"/>
    <lineage>
        <taxon>Bacteria</taxon>
        <taxon>Pseudomonadati</taxon>
        <taxon>Verrucomicrobiota</taxon>
        <taxon>Verrucomicrobiia</taxon>
        <taxon>Verrucomicrobiales</taxon>
        <taxon>Verrucomicrobiaceae</taxon>
    </lineage>
</organism>